<evidence type="ECO:0000256" key="2">
    <source>
        <dbReference type="ARBA" id="ARBA00022617"/>
    </source>
</evidence>
<dbReference type="InterPro" id="IPR001128">
    <property type="entry name" value="Cyt_P450"/>
</dbReference>
<dbReference type="Gene3D" id="1.10.630.10">
    <property type="entry name" value="Cytochrome P450"/>
    <property type="match status" value="1"/>
</dbReference>
<keyword evidence="3 7" id="KW-0479">Metal-binding</keyword>
<keyword evidence="6" id="KW-0503">Monooxygenase</keyword>
<evidence type="ECO:0008006" key="11">
    <source>
        <dbReference type="Google" id="ProtNLM"/>
    </source>
</evidence>
<dbReference type="GO" id="GO:0005506">
    <property type="term" value="F:iron ion binding"/>
    <property type="evidence" value="ECO:0007669"/>
    <property type="project" value="InterPro"/>
</dbReference>
<reference evidence="9" key="1">
    <citation type="submission" date="2021-02" db="EMBL/GenBank/DDBJ databases">
        <authorList>
            <person name="Nowell W R."/>
        </authorList>
    </citation>
    <scope>NUCLEOTIDE SEQUENCE</scope>
</reference>
<proteinExistence type="inferred from homology"/>
<comment type="caution">
    <text evidence="9">The sequence shown here is derived from an EMBL/GenBank/DDBJ whole genome shotgun (WGS) entry which is preliminary data.</text>
</comment>
<evidence type="ECO:0000256" key="1">
    <source>
        <dbReference type="ARBA" id="ARBA00010617"/>
    </source>
</evidence>
<dbReference type="InterPro" id="IPR036396">
    <property type="entry name" value="Cyt_P450_sf"/>
</dbReference>
<dbReference type="Proteomes" id="UP000663852">
    <property type="component" value="Unassembled WGS sequence"/>
</dbReference>
<keyword evidence="8" id="KW-0812">Transmembrane</keyword>
<comment type="cofactor">
    <cofactor evidence="7">
        <name>heme</name>
        <dbReference type="ChEBI" id="CHEBI:30413"/>
    </cofactor>
</comment>
<keyword evidence="8" id="KW-1133">Transmembrane helix</keyword>
<accession>A0A814V853</accession>
<evidence type="ECO:0000256" key="8">
    <source>
        <dbReference type="SAM" id="Phobius"/>
    </source>
</evidence>
<keyword evidence="4" id="KW-0560">Oxidoreductase</keyword>
<feature type="transmembrane region" description="Helical" evidence="8">
    <location>
        <begin position="49"/>
        <end position="71"/>
    </location>
</feature>
<organism evidence="9 10">
    <name type="scientific">Adineta ricciae</name>
    <name type="common">Rotifer</name>
    <dbReference type="NCBI Taxonomy" id="249248"/>
    <lineage>
        <taxon>Eukaryota</taxon>
        <taxon>Metazoa</taxon>
        <taxon>Spiralia</taxon>
        <taxon>Gnathifera</taxon>
        <taxon>Rotifera</taxon>
        <taxon>Eurotatoria</taxon>
        <taxon>Bdelloidea</taxon>
        <taxon>Adinetida</taxon>
        <taxon>Adinetidae</taxon>
        <taxon>Adineta</taxon>
    </lineage>
</organism>
<evidence type="ECO:0000313" key="10">
    <source>
        <dbReference type="Proteomes" id="UP000663852"/>
    </source>
</evidence>
<evidence type="ECO:0000313" key="9">
    <source>
        <dbReference type="EMBL" id="CAF1185462.1"/>
    </source>
</evidence>
<dbReference type="GO" id="GO:0004497">
    <property type="term" value="F:monooxygenase activity"/>
    <property type="evidence" value="ECO:0007669"/>
    <property type="project" value="UniProtKB-KW"/>
</dbReference>
<dbReference type="PANTHER" id="PTHR24291">
    <property type="entry name" value="CYTOCHROME P450 FAMILY 4"/>
    <property type="match status" value="1"/>
</dbReference>
<dbReference type="InterPro" id="IPR002401">
    <property type="entry name" value="Cyt_P450_E_grp-I"/>
</dbReference>
<dbReference type="GO" id="GO:0020037">
    <property type="term" value="F:heme binding"/>
    <property type="evidence" value="ECO:0007669"/>
    <property type="project" value="InterPro"/>
</dbReference>
<dbReference type="InterPro" id="IPR050196">
    <property type="entry name" value="Cytochrome_P450_Monoox"/>
</dbReference>
<gene>
    <name evidence="9" type="ORF">EDS130_LOCUS24496</name>
</gene>
<comment type="similarity">
    <text evidence="1">Belongs to the cytochrome P450 family.</text>
</comment>
<dbReference type="OrthoDB" id="1470350at2759"/>
<sequence>MYTRRQECPILKVRTSFLRSLLSFNTYKHDALSLNIPTIYGHYANVRTMITFIINYTTIGLVLALVAIIYIKLIRPQRQLYDVFRAQGIPGEPFIPFVGQLLDMIKANKAGKGLDYFNELAQKHGYCYLFGFGPLTRILLAEPEIISDVLSRENGPNYQKPADLTNIVKPFIGTHNLLVSEGQEHDRARKMLNPAFHFVNLRSMVSIMSDETTKAIDSLLLESLSKNQVDLEIQLSGLTLSIIASSAFGENLETASQAKQIICQTLQELKEIVEYRTLRMISQIRFLAELPFWGKKILDSGGKQVSHFVDQVIANRRKGKTSSLRAGQDILDLLLSAVDEHGEPFTDEQIKEEALTFVLAGHETTGNLITWAVYMIMVHDEAFQACREEVDRILPNGTTPTFEHMGELHVIEAVLYETLRLYPPAPFFVRRCVKGHTIGTNSNKLGIHVPVDSMIVIHNYVLHRREDYWPNAYKFDYTRWLRNPATGLKPKMSHPYAYLPFAAGPRNCIGQNFAILEAKVMLAMLVQRCNFELIPGQQVVPEMKGVTIKAKNGIFARVTKRD</sequence>
<dbReference type="EMBL" id="CAJNOJ010000139">
    <property type="protein sequence ID" value="CAF1185462.1"/>
    <property type="molecule type" value="Genomic_DNA"/>
</dbReference>
<dbReference type="SUPFAM" id="SSF48264">
    <property type="entry name" value="Cytochrome P450"/>
    <property type="match status" value="1"/>
</dbReference>
<evidence type="ECO:0000256" key="4">
    <source>
        <dbReference type="ARBA" id="ARBA00023002"/>
    </source>
</evidence>
<evidence type="ECO:0000256" key="6">
    <source>
        <dbReference type="ARBA" id="ARBA00023033"/>
    </source>
</evidence>
<name>A0A814V853_ADIRI</name>
<dbReference type="Pfam" id="PF00067">
    <property type="entry name" value="p450"/>
    <property type="match status" value="1"/>
</dbReference>
<evidence type="ECO:0000256" key="7">
    <source>
        <dbReference type="PIRSR" id="PIRSR602401-1"/>
    </source>
</evidence>
<protein>
    <recommendedName>
        <fullName evidence="11">Cytochrome P450</fullName>
    </recommendedName>
</protein>
<evidence type="ECO:0000256" key="3">
    <source>
        <dbReference type="ARBA" id="ARBA00022723"/>
    </source>
</evidence>
<keyword evidence="5 7" id="KW-0408">Iron</keyword>
<feature type="binding site" description="axial binding residue" evidence="7">
    <location>
        <position position="508"/>
    </location>
    <ligand>
        <name>heme</name>
        <dbReference type="ChEBI" id="CHEBI:30413"/>
    </ligand>
    <ligandPart>
        <name>Fe</name>
        <dbReference type="ChEBI" id="CHEBI:18248"/>
    </ligandPart>
</feature>
<keyword evidence="8" id="KW-0472">Membrane</keyword>
<dbReference type="PANTHER" id="PTHR24291:SF50">
    <property type="entry name" value="BIFUNCTIONAL ALBAFLAVENONE MONOOXYGENASE_TERPENE SYNTHASE"/>
    <property type="match status" value="1"/>
</dbReference>
<evidence type="ECO:0000256" key="5">
    <source>
        <dbReference type="ARBA" id="ARBA00023004"/>
    </source>
</evidence>
<dbReference type="PRINTS" id="PR00463">
    <property type="entry name" value="EP450I"/>
</dbReference>
<dbReference type="GO" id="GO:0016705">
    <property type="term" value="F:oxidoreductase activity, acting on paired donors, with incorporation or reduction of molecular oxygen"/>
    <property type="evidence" value="ECO:0007669"/>
    <property type="project" value="InterPro"/>
</dbReference>
<dbReference type="AlphaFoldDB" id="A0A814V853"/>
<dbReference type="PRINTS" id="PR00385">
    <property type="entry name" value="P450"/>
</dbReference>
<keyword evidence="2 7" id="KW-0349">Heme</keyword>